<name>A0ABW5FSI3_9PSEU</name>
<keyword evidence="4" id="KW-0997">Cell inner membrane</keyword>
<evidence type="ECO:0000256" key="3">
    <source>
        <dbReference type="ARBA" id="ARBA00022475"/>
    </source>
</evidence>
<feature type="transmembrane region" description="Helical" evidence="9">
    <location>
        <begin position="145"/>
        <end position="163"/>
    </location>
</feature>
<gene>
    <name evidence="10" type="ORF">ACFSXZ_05020</name>
</gene>
<comment type="caution">
    <text evidence="10">The sequence shown here is derived from an EMBL/GenBank/DDBJ whole genome shotgun (WGS) entry which is preliminary data.</text>
</comment>
<keyword evidence="11" id="KW-1185">Reference proteome</keyword>
<keyword evidence="7 9" id="KW-0472">Membrane</keyword>
<feature type="compositionally biased region" description="Basic and acidic residues" evidence="8">
    <location>
        <begin position="18"/>
        <end position="27"/>
    </location>
</feature>
<evidence type="ECO:0000256" key="4">
    <source>
        <dbReference type="ARBA" id="ARBA00022519"/>
    </source>
</evidence>
<evidence type="ECO:0000256" key="7">
    <source>
        <dbReference type="ARBA" id="ARBA00023136"/>
    </source>
</evidence>
<dbReference type="PANTHER" id="PTHR32196">
    <property type="entry name" value="ABC TRANSPORTER PERMEASE PROTEIN YPHD-RELATED-RELATED"/>
    <property type="match status" value="1"/>
</dbReference>
<feature type="transmembrane region" description="Helical" evidence="9">
    <location>
        <begin position="261"/>
        <end position="281"/>
    </location>
</feature>
<evidence type="ECO:0000256" key="2">
    <source>
        <dbReference type="ARBA" id="ARBA00022448"/>
    </source>
</evidence>
<reference evidence="11" key="1">
    <citation type="journal article" date="2019" name="Int. J. Syst. Evol. Microbiol.">
        <title>The Global Catalogue of Microorganisms (GCM) 10K type strain sequencing project: providing services to taxonomists for standard genome sequencing and annotation.</title>
        <authorList>
            <consortium name="The Broad Institute Genomics Platform"/>
            <consortium name="The Broad Institute Genome Sequencing Center for Infectious Disease"/>
            <person name="Wu L."/>
            <person name="Ma J."/>
        </authorList>
    </citation>
    <scope>NUCLEOTIDE SEQUENCE [LARGE SCALE GENOMIC DNA]</scope>
    <source>
        <strain evidence="11">CGMCC 4.7645</strain>
    </source>
</reference>
<evidence type="ECO:0000313" key="11">
    <source>
        <dbReference type="Proteomes" id="UP001597417"/>
    </source>
</evidence>
<feature type="transmembrane region" description="Helical" evidence="9">
    <location>
        <begin position="72"/>
        <end position="89"/>
    </location>
</feature>
<evidence type="ECO:0000256" key="8">
    <source>
        <dbReference type="SAM" id="MobiDB-lite"/>
    </source>
</evidence>
<organism evidence="10 11">
    <name type="scientific">Amycolatopsis pigmentata</name>
    <dbReference type="NCBI Taxonomy" id="450801"/>
    <lineage>
        <taxon>Bacteria</taxon>
        <taxon>Bacillati</taxon>
        <taxon>Actinomycetota</taxon>
        <taxon>Actinomycetes</taxon>
        <taxon>Pseudonocardiales</taxon>
        <taxon>Pseudonocardiaceae</taxon>
        <taxon>Amycolatopsis</taxon>
    </lineage>
</organism>
<comment type="subcellular location">
    <subcellularLocation>
        <location evidence="1">Cell membrane</location>
        <topology evidence="1">Multi-pass membrane protein</topology>
    </subcellularLocation>
</comment>
<dbReference type="InterPro" id="IPR001851">
    <property type="entry name" value="ABC_transp_permease"/>
</dbReference>
<keyword evidence="3" id="KW-1003">Cell membrane</keyword>
<evidence type="ECO:0000313" key="10">
    <source>
        <dbReference type="EMBL" id="MFD2415686.1"/>
    </source>
</evidence>
<evidence type="ECO:0000256" key="6">
    <source>
        <dbReference type="ARBA" id="ARBA00022989"/>
    </source>
</evidence>
<dbReference type="RefSeq" id="WP_378261698.1">
    <property type="nucleotide sequence ID" value="NZ_JBHUKR010000004.1"/>
</dbReference>
<keyword evidence="2" id="KW-0813">Transport</keyword>
<dbReference type="EMBL" id="JBHUKR010000004">
    <property type="protein sequence ID" value="MFD2415686.1"/>
    <property type="molecule type" value="Genomic_DNA"/>
</dbReference>
<keyword evidence="6 9" id="KW-1133">Transmembrane helix</keyword>
<protein>
    <submittedName>
        <fullName evidence="10">ABC transporter permease</fullName>
    </submittedName>
</protein>
<feature type="transmembrane region" description="Helical" evidence="9">
    <location>
        <begin position="185"/>
        <end position="205"/>
    </location>
</feature>
<keyword evidence="5 9" id="KW-0812">Transmembrane</keyword>
<evidence type="ECO:0000256" key="9">
    <source>
        <dbReference type="SAM" id="Phobius"/>
    </source>
</evidence>
<feature type="transmembrane region" description="Helical" evidence="9">
    <location>
        <begin position="119"/>
        <end position="138"/>
    </location>
</feature>
<dbReference type="Proteomes" id="UP001597417">
    <property type="component" value="Unassembled WGS sequence"/>
</dbReference>
<dbReference type="Pfam" id="PF02653">
    <property type="entry name" value="BPD_transp_2"/>
    <property type="match status" value="1"/>
</dbReference>
<feature type="region of interest" description="Disordered" evidence="8">
    <location>
        <begin position="1"/>
        <end position="27"/>
    </location>
</feature>
<feature type="transmembrane region" description="Helical" evidence="9">
    <location>
        <begin position="288"/>
        <end position="307"/>
    </location>
</feature>
<dbReference type="CDD" id="cd06579">
    <property type="entry name" value="TM_PBP1_transp_AraH_like"/>
    <property type="match status" value="1"/>
</dbReference>
<evidence type="ECO:0000256" key="1">
    <source>
        <dbReference type="ARBA" id="ARBA00004651"/>
    </source>
</evidence>
<sequence length="354" mass="36896">MTIGPVDLGFTGQKRPSRPADEPKRTRTPRLDLARYSGVYVLAAFIIGYGLWVPETFLTSTTLQSILGDQAVVGIVTVGVVIALSAGVFDLSFANNISMSGVLCGSLMYFHHFAPWQAIVASLASGVVLAVVNAYFVVKVGLNSIVVTLGTSSVLLALTSWLSDNGQFITGFPASFTRIASPKPLGIPMLTIIFAVVAFLGWYLLEHTPVGRRMQATGLGPDAARLAGVATSRMTLIGFLVAGLTSSLAGVLVTAQVDSAIPTAGAGYLLPVVAGAFLGATQFKPGRLNIAGTVLAIYLLATGVKGLQLGGGGHAWITDAFNGVALLAAVTFAALSQRSTGGLWRRLGFRRENV</sequence>
<accession>A0ABW5FSI3</accession>
<feature type="transmembrane region" description="Helical" evidence="9">
    <location>
        <begin position="313"/>
        <end position="335"/>
    </location>
</feature>
<proteinExistence type="predicted"/>
<feature type="transmembrane region" description="Helical" evidence="9">
    <location>
        <begin position="235"/>
        <end position="255"/>
    </location>
</feature>
<feature type="transmembrane region" description="Helical" evidence="9">
    <location>
        <begin position="33"/>
        <end position="52"/>
    </location>
</feature>
<dbReference type="PANTHER" id="PTHR32196:SF21">
    <property type="entry name" value="ABC TRANSPORTER PERMEASE PROTEIN YPHD-RELATED"/>
    <property type="match status" value="1"/>
</dbReference>
<evidence type="ECO:0000256" key="5">
    <source>
        <dbReference type="ARBA" id="ARBA00022692"/>
    </source>
</evidence>